<accession>L0EDX6</accession>
<sequence>MRQGVIKRSLAVMLLAAVGYGAAGAALADPASAATEQSKQLIEVGKEFIGTPYRMGGLIKNGEPVAFDCSLFAKHVYAALGVELPRTSKAQAKAGEKVERGNISQGDLLFFRTNGKSISHVAIYVGDGKMIHASSNHGVTISDMNSSYWKKRFVTARRVL</sequence>
<feature type="signal peptide" evidence="5">
    <location>
        <begin position="1"/>
        <end position="28"/>
    </location>
</feature>
<evidence type="ECO:0000313" key="8">
    <source>
        <dbReference type="Proteomes" id="UP000010795"/>
    </source>
</evidence>
<dbReference type="RefSeq" id="WP_015254575.1">
    <property type="nucleotide sequence ID" value="NC_019897.1"/>
</dbReference>
<dbReference type="OrthoDB" id="9813118at2"/>
<comment type="similarity">
    <text evidence="1">Belongs to the peptidase C40 family.</text>
</comment>
<dbReference type="KEGG" id="tco:Theco_1691"/>
<dbReference type="SUPFAM" id="SSF54001">
    <property type="entry name" value="Cysteine proteinases"/>
    <property type="match status" value="1"/>
</dbReference>
<keyword evidence="8" id="KW-1185">Reference proteome</keyword>
<dbReference type="InterPro" id="IPR051202">
    <property type="entry name" value="Peptidase_C40"/>
</dbReference>
<dbReference type="EMBL" id="CP003255">
    <property type="protein sequence ID" value="AGA57824.1"/>
    <property type="molecule type" value="Genomic_DNA"/>
</dbReference>
<dbReference type="eggNOG" id="COG0791">
    <property type="taxonomic scope" value="Bacteria"/>
</dbReference>
<keyword evidence="2" id="KW-0645">Protease</keyword>
<keyword evidence="5" id="KW-0732">Signal</keyword>
<protein>
    <submittedName>
        <fullName evidence="7">Cell wall-associated hydrolase, invasion-associated protein</fullName>
    </submittedName>
</protein>
<dbReference type="GO" id="GO:0006508">
    <property type="term" value="P:proteolysis"/>
    <property type="evidence" value="ECO:0007669"/>
    <property type="project" value="UniProtKB-KW"/>
</dbReference>
<keyword evidence="4" id="KW-0788">Thiol protease</keyword>
<dbReference type="GO" id="GO:0008234">
    <property type="term" value="F:cysteine-type peptidase activity"/>
    <property type="evidence" value="ECO:0007669"/>
    <property type="project" value="UniProtKB-KW"/>
</dbReference>
<dbReference type="AlphaFoldDB" id="L0EDX6"/>
<gene>
    <name evidence="7" type="ordered locus">Theco_1691</name>
</gene>
<proteinExistence type="inferred from homology"/>
<dbReference type="Gene3D" id="3.90.1720.10">
    <property type="entry name" value="endopeptidase domain like (from Nostoc punctiforme)"/>
    <property type="match status" value="1"/>
</dbReference>
<dbReference type="HOGENOM" id="CLU_016043_8_1_9"/>
<evidence type="ECO:0000259" key="6">
    <source>
        <dbReference type="PROSITE" id="PS51935"/>
    </source>
</evidence>
<feature type="chain" id="PRO_5039044328" evidence="5">
    <location>
        <begin position="29"/>
        <end position="160"/>
    </location>
</feature>
<dbReference type="Pfam" id="PF00877">
    <property type="entry name" value="NLPC_P60"/>
    <property type="match status" value="1"/>
</dbReference>
<dbReference type="PANTHER" id="PTHR47053:SF1">
    <property type="entry name" value="MUREIN DD-ENDOPEPTIDASE MEPH-RELATED"/>
    <property type="match status" value="1"/>
</dbReference>
<evidence type="ECO:0000256" key="5">
    <source>
        <dbReference type="SAM" id="SignalP"/>
    </source>
</evidence>
<evidence type="ECO:0000256" key="2">
    <source>
        <dbReference type="ARBA" id="ARBA00022670"/>
    </source>
</evidence>
<keyword evidence="3 7" id="KW-0378">Hydrolase</keyword>
<evidence type="ECO:0000256" key="3">
    <source>
        <dbReference type="ARBA" id="ARBA00022801"/>
    </source>
</evidence>
<organism evidence="7 8">
    <name type="scientific">Thermobacillus composti (strain DSM 18247 / JCM 13945 / KWC4)</name>
    <dbReference type="NCBI Taxonomy" id="717605"/>
    <lineage>
        <taxon>Bacteria</taxon>
        <taxon>Bacillati</taxon>
        <taxon>Bacillota</taxon>
        <taxon>Bacilli</taxon>
        <taxon>Bacillales</taxon>
        <taxon>Paenibacillaceae</taxon>
        <taxon>Thermobacillus</taxon>
    </lineage>
</organism>
<dbReference type="InterPro" id="IPR038765">
    <property type="entry name" value="Papain-like_cys_pep_sf"/>
</dbReference>
<name>L0EDX6_THECK</name>
<dbReference type="PROSITE" id="PS51935">
    <property type="entry name" value="NLPC_P60"/>
    <property type="match status" value="1"/>
</dbReference>
<reference evidence="8" key="1">
    <citation type="submission" date="2012-01" db="EMBL/GenBank/DDBJ databases">
        <title>Complete sequence of chromosome of Thermobacillus composti KWC4.</title>
        <authorList>
            <person name="Lucas S."/>
            <person name="Han J."/>
            <person name="Lapidus A."/>
            <person name="Cheng J.-F."/>
            <person name="Goodwin L."/>
            <person name="Pitluck S."/>
            <person name="Peters L."/>
            <person name="Ovchinnikova G."/>
            <person name="Teshima H."/>
            <person name="Detter J.C."/>
            <person name="Han C."/>
            <person name="Tapia R."/>
            <person name="Land M."/>
            <person name="Hauser L."/>
            <person name="Kyrpides N."/>
            <person name="Ivanova N."/>
            <person name="Pagani I."/>
            <person name="Anderson I."/>
            <person name="Woyke T."/>
        </authorList>
    </citation>
    <scope>NUCLEOTIDE SEQUENCE [LARGE SCALE GENOMIC DNA]</scope>
    <source>
        <strain evidence="8">DSM 18247 / JCM 13945 / KWC4</strain>
    </source>
</reference>
<evidence type="ECO:0000313" key="7">
    <source>
        <dbReference type="EMBL" id="AGA57824.1"/>
    </source>
</evidence>
<evidence type="ECO:0000256" key="4">
    <source>
        <dbReference type="ARBA" id="ARBA00022807"/>
    </source>
</evidence>
<feature type="domain" description="NlpC/P60" evidence="6">
    <location>
        <begin position="35"/>
        <end position="160"/>
    </location>
</feature>
<evidence type="ECO:0000256" key="1">
    <source>
        <dbReference type="ARBA" id="ARBA00007074"/>
    </source>
</evidence>
<dbReference type="MEROPS" id="C40.006"/>
<dbReference type="InterPro" id="IPR000064">
    <property type="entry name" value="NLP_P60_dom"/>
</dbReference>
<dbReference type="PANTHER" id="PTHR47053">
    <property type="entry name" value="MUREIN DD-ENDOPEPTIDASE MEPH-RELATED"/>
    <property type="match status" value="1"/>
</dbReference>
<dbReference type="Proteomes" id="UP000010795">
    <property type="component" value="Chromosome"/>
</dbReference>